<dbReference type="EMBL" id="CP159289">
    <property type="protein sequence ID" value="XCH26730.1"/>
    <property type="molecule type" value="Genomic_DNA"/>
</dbReference>
<organism evidence="1">
    <name type="scientific">Dyadobacter sp. 676</name>
    <dbReference type="NCBI Taxonomy" id="3088362"/>
    <lineage>
        <taxon>Bacteria</taxon>
        <taxon>Pseudomonadati</taxon>
        <taxon>Bacteroidota</taxon>
        <taxon>Cytophagia</taxon>
        <taxon>Cytophagales</taxon>
        <taxon>Spirosomataceae</taxon>
        <taxon>Dyadobacter</taxon>
    </lineage>
</organism>
<evidence type="ECO:0000313" key="1">
    <source>
        <dbReference type="EMBL" id="XCH26730.1"/>
    </source>
</evidence>
<protein>
    <submittedName>
        <fullName evidence="1">Uncharacterized protein</fullName>
    </submittedName>
</protein>
<sequence length="107" mass="12231">MKTLIEYALAGMLVAAGIQNQVVSKTARSARQPFPERGFWVVETSTDRKSTIVRYYANSNHLVSETIEPEVLDVRKLSVRKYLNEKLRKELARDTTGQSAIRLYEID</sequence>
<reference evidence="1" key="1">
    <citation type="submission" date="2024-06" db="EMBL/GenBank/DDBJ databases">
        <title>Sequencing and assembly of the genome of Dyadobacter sp. strain 676, a symbiont of Cyamopsis tetragonoloba.</title>
        <authorList>
            <person name="Guro P."/>
            <person name="Sazanova A."/>
            <person name="Kuznetsova I."/>
            <person name="Belimov A."/>
            <person name="Safronova V."/>
        </authorList>
    </citation>
    <scope>NUCLEOTIDE SEQUENCE</scope>
    <source>
        <strain evidence="1">676</strain>
    </source>
</reference>
<accession>A0AAU8FQS2</accession>
<proteinExistence type="predicted"/>
<name>A0AAU8FQS2_9BACT</name>
<dbReference type="AlphaFoldDB" id="A0AAU8FQS2"/>
<dbReference type="RefSeq" id="WP_353722013.1">
    <property type="nucleotide sequence ID" value="NZ_CP159289.1"/>
</dbReference>
<gene>
    <name evidence="1" type="ORF">ABV298_10165</name>
</gene>